<dbReference type="InterPro" id="IPR018289">
    <property type="entry name" value="MULE_transposase_dom"/>
</dbReference>
<feature type="region of interest" description="Disordered" evidence="1">
    <location>
        <begin position="1"/>
        <end position="119"/>
    </location>
</feature>
<evidence type="ECO:0000259" key="2">
    <source>
        <dbReference type="Pfam" id="PF10551"/>
    </source>
</evidence>
<dbReference type="PANTHER" id="PTHR47718:SF6">
    <property type="entry name" value="PROTEIN FAR1-RELATED SEQUENCE"/>
    <property type="match status" value="1"/>
</dbReference>
<organism evidence="3 4">
    <name type="scientific">Racocetra fulgida</name>
    <dbReference type="NCBI Taxonomy" id="60492"/>
    <lineage>
        <taxon>Eukaryota</taxon>
        <taxon>Fungi</taxon>
        <taxon>Fungi incertae sedis</taxon>
        <taxon>Mucoromycota</taxon>
        <taxon>Glomeromycotina</taxon>
        <taxon>Glomeromycetes</taxon>
        <taxon>Diversisporales</taxon>
        <taxon>Gigasporaceae</taxon>
        <taxon>Racocetra</taxon>
    </lineage>
</organism>
<dbReference type="AlphaFoldDB" id="A0A9N9CDG7"/>
<proteinExistence type="predicted"/>
<feature type="compositionally biased region" description="Low complexity" evidence="1">
    <location>
        <begin position="102"/>
        <end position="116"/>
    </location>
</feature>
<sequence length="667" mass="78031">SLENILPGGHPNEDEMNTYDLTVYESSSNENDKPGYNYEDNYEDDNYENDNSENDNYKDDNYEDDNYEDNNYEDDNYEDDNYKDNNFEDNNSINDNSEDDNSINNNSVNNLKNTNSRQPIYLPSPYVELYSGKTFKTWDEYQEVLERYAKQNNFVIRKKWVNNSRDPCQHIWDCKRSGKYILHKTAPSEKQRNKGSKKINCPFLINASKSKEMKDLIESYTLCDLDVPSQVRLLHRLFSEATIVDYDVKNYVYKVRQSHEMQDGDTAKLLQHFEKERTKNPDWYVQPLIDSETNRLQGVFYMLSEQQELWQNYTDIILNDNTASTNAYNLPLSIFTIVDNNFKSRIVAQAILPDETSKSYRWLLQQTIDATGVHPGAFIIDADLDLESVVPKIYPNTFLLYCVWHIGRNIEKQLSKTLGDRYSDFLKAFYQFHVDQMNETVMYNGQKVDFNDLFNLTLDTVESRPIELEYDFRQIRFDKLLEEVDHSLIAEVWEVWSIENTSSLFHISLIPKRWYKDEMMNISVIDKPFVKGKLQVHKDSTLDTSSIPLFSTVAESWNAISIETPKQIAAKVIGRKQSIKETLLGLACKCVELVDYDDSRDSNILMKTQDMECKQIIEVDKVLEYEEVMDDDQYEENQISEDTPASGITYYDVQNPLQHVGKGRSKK</sequence>
<dbReference type="Proteomes" id="UP000789396">
    <property type="component" value="Unassembled WGS sequence"/>
</dbReference>
<reference evidence="3" key="1">
    <citation type="submission" date="2021-06" db="EMBL/GenBank/DDBJ databases">
        <authorList>
            <person name="Kallberg Y."/>
            <person name="Tangrot J."/>
            <person name="Rosling A."/>
        </authorList>
    </citation>
    <scope>NUCLEOTIDE SEQUENCE</scope>
    <source>
        <strain evidence="3">IN212</strain>
    </source>
</reference>
<comment type="caution">
    <text evidence="3">The sequence shown here is derived from an EMBL/GenBank/DDBJ whole genome shotgun (WGS) entry which is preliminary data.</text>
</comment>
<feature type="domain" description="MULE transposase" evidence="2">
    <location>
        <begin position="317"/>
        <end position="408"/>
    </location>
</feature>
<evidence type="ECO:0000313" key="3">
    <source>
        <dbReference type="EMBL" id="CAG8599621.1"/>
    </source>
</evidence>
<feature type="compositionally biased region" description="Acidic residues" evidence="1">
    <location>
        <begin position="40"/>
        <end position="53"/>
    </location>
</feature>
<evidence type="ECO:0000256" key="1">
    <source>
        <dbReference type="SAM" id="MobiDB-lite"/>
    </source>
</evidence>
<name>A0A9N9CDG7_9GLOM</name>
<accession>A0A9N9CDG7</accession>
<keyword evidence="4" id="KW-1185">Reference proteome</keyword>
<gene>
    <name evidence="3" type="ORF">RFULGI_LOCUS6552</name>
</gene>
<feature type="compositionally biased region" description="Acidic residues" evidence="1">
    <location>
        <begin position="61"/>
        <end position="79"/>
    </location>
</feature>
<dbReference type="PANTHER" id="PTHR47718">
    <property type="entry name" value="OS01G0519700 PROTEIN"/>
    <property type="match status" value="1"/>
</dbReference>
<evidence type="ECO:0000313" key="4">
    <source>
        <dbReference type="Proteomes" id="UP000789396"/>
    </source>
</evidence>
<dbReference type="OrthoDB" id="2440185at2759"/>
<dbReference type="Pfam" id="PF10551">
    <property type="entry name" value="MULE"/>
    <property type="match status" value="1"/>
</dbReference>
<feature type="non-terminal residue" evidence="3">
    <location>
        <position position="667"/>
    </location>
</feature>
<dbReference type="EMBL" id="CAJVPZ010008595">
    <property type="protein sequence ID" value="CAG8599621.1"/>
    <property type="molecule type" value="Genomic_DNA"/>
</dbReference>
<protein>
    <submittedName>
        <fullName evidence="3">16277_t:CDS:1</fullName>
    </submittedName>
</protein>